<accession>A0ABW0SBJ6</accession>
<gene>
    <name evidence="3" type="primary">ccmI</name>
    <name evidence="3" type="ORF">ACFPOC_07555</name>
</gene>
<dbReference type="EMBL" id="JBHSNA010000004">
    <property type="protein sequence ID" value="MFC5566276.1"/>
    <property type="molecule type" value="Genomic_DNA"/>
</dbReference>
<dbReference type="Gene3D" id="1.25.40.10">
    <property type="entry name" value="Tetratricopeptide repeat domain"/>
    <property type="match status" value="1"/>
</dbReference>
<dbReference type="InterPro" id="IPR011990">
    <property type="entry name" value="TPR-like_helical_dom_sf"/>
</dbReference>
<name>A0ABW0SBJ6_9RHOB</name>
<dbReference type="Proteomes" id="UP001596056">
    <property type="component" value="Unassembled WGS sequence"/>
</dbReference>
<reference evidence="4" key="1">
    <citation type="journal article" date="2019" name="Int. J. Syst. Evol. Microbiol.">
        <title>The Global Catalogue of Microorganisms (GCM) 10K type strain sequencing project: providing services to taxonomists for standard genome sequencing and annotation.</title>
        <authorList>
            <consortium name="The Broad Institute Genomics Platform"/>
            <consortium name="The Broad Institute Genome Sequencing Center for Infectious Disease"/>
            <person name="Wu L."/>
            <person name="Ma J."/>
        </authorList>
    </citation>
    <scope>NUCLEOTIDE SEQUENCE [LARGE SCALE GENOMIC DNA]</scope>
    <source>
        <strain evidence="4">KACC 11588</strain>
    </source>
</reference>
<keyword evidence="2" id="KW-1133">Transmembrane helix</keyword>
<feature type="transmembrane region" description="Helical" evidence="2">
    <location>
        <begin position="91"/>
        <end position="112"/>
    </location>
</feature>
<keyword evidence="2" id="KW-0812">Transmembrane</keyword>
<dbReference type="NCBIfam" id="TIGR03142">
    <property type="entry name" value="cytochro_ccmI"/>
    <property type="match status" value="1"/>
</dbReference>
<proteinExistence type="predicted"/>
<dbReference type="RefSeq" id="WP_209839275.1">
    <property type="nucleotide sequence ID" value="NZ_JAGGJP010000004.1"/>
</dbReference>
<evidence type="ECO:0000256" key="2">
    <source>
        <dbReference type="SAM" id="Phobius"/>
    </source>
</evidence>
<organism evidence="3 4">
    <name type="scientific">Rubellimicrobium aerolatum</name>
    <dbReference type="NCBI Taxonomy" id="490979"/>
    <lineage>
        <taxon>Bacteria</taxon>
        <taxon>Pseudomonadati</taxon>
        <taxon>Pseudomonadota</taxon>
        <taxon>Alphaproteobacteria</taxon>
        <taxon>Rhodobacterales</taxon>
        <taxon>Roseobacteraceae</taxon>
        <taxon>Rubellimicrobium</taxon>
    </lineage>
</organism>
<evidence type="ECO:0000256" key="1">
    <source>
        <dbReference type="ARBA" id="ARBA00022748"/>
    </source>
</evidence>
<comment type="caution">
    <text evidence="3">The sequence shown here is derived from an EMBL/GenBank/DDBJ whole genome shotgun (WGS) entry which is preliminary data.</text>
</comment>
<dbReference type="InterPro" id="IPR017560">
    <property type="entry name" value="Cyt_c_biogenesis_CcmI"/>
</dbReference>
<keyword evidence="4" id="KW-1185">Reference proteome</keyword>
<dbReference type="SUPFAM" id="SSF48452">
    <property type="entry name" value="TPR-like"/>
    <property type="match status" value="1"/>
</dbReference>
<evidence type="ECO:0000313" key="4">
    <source>
        <dbReference type="Proteomes" id="UP001596056"/>
    </source>
</evidence>
<keyword evidence="2" id="KW-0472">Membrane</keyword>
<sequence length="405" mass="43294">MLFWIVAGLLASVVAVLIARPLLAPSAAGAEAVPDQAIYRDQLAEVERDLARGVLAPEEAERARTEIARRLLAADRAGATVLRAAPRRAGLVAASLAAVVVVMGSLVLYATIGRPGAPDDPRAARLAEAQRLRDERPSQADAETQAAQVFPAQQPDVPEEYLEMVERLREVVPTRPDDLQGWELLAQHEAQLGRYAEARAAQERVIAIKGDRATADDHVALVDRMVAAAGGVVTPEAEAVMARIDRMQPGNFGLLYYLGLMQAQTGRPDLAFPFWRRLMEAAPADDLHRSMAASEIERLAWLAGVDYEPPAAAPGPSEAEVAAAQEMTEEERREMIRGMVDGLRGRLTAEGGPAQDWARLVTSLSILGDEAGAREALAQGKAAHAGDAQAQVILDGTAQQAGLTE</sequence>
<protein>
    <submittedName>
        <fullName evidence="3">C-type cytochrome biogenesis protein CcmI</fullName>
    </submittedName>
</protein>
<evidence type="ECO:0000313" key="3">
    <source>
        <dbReference type="EMBL" id="MFC5566276.1"/>
    </source>
</evidence>
<keyword evidence="1" id="KW-0201">Cytochrome c-type biogenesis</keyword>